<dbReference type="EnsemblMetazoa" id="AFUN008625-RA">
    <property type="protein sequence ID" value="AFUN008625-PA"/>
    <property type="gene ID" value="AFUN008625"/>
</dbReference>
<dbReference type="InterPro" id="IPR036047">
    <property type="entry name" value="F-box-like_dom_sf"/>
</dbReference>
<dbReference type="SUPFAM" id="SSF81383">
    <property type="entry name" value="F-box domain"/>
    <property type="match status" value="1"/>
</dbReference>
<organism evidence="3">
    <name type="scientific">Anopheles funestus</name>
    <name type="common">African malaria mosquito</name>
    <dbReference type="NCBI Taxonomy" id="62324"/>
    <lineage>
        <taxon>Eukaryota</taxon>
        <taxon>Metazoa</taxon>
        <taxon>Ecdysozoa</taxon>
        <taxon>Arthropoda</taxon>
        <taxon>Hexapoda</taxon>
        <taxon>Insecta</taxon>
        <taxon>Pterygota</taxon>
        <taxon>Neoptera</taxon>
        <taxon>Endopterygota</taxon>
        <taxon>Diptera</taxon>
        <taxon>Nematocera</taxon>
        <taxon>Culicoidea</taxon>
        <taxon>Culicidae</taxon>
        <taxon>Anophelinae</taxon>
        <taxon>Anopheles</taxon>
    </lineage>
</organism>
<dbReference type="CDD" id="cd09917">
    <property type="entry name" value="F-box_SF"/>
    <property type="match status" value="1"/>
</dbReference>
<proteinExistence type="predicted"/>
<dbReference type="Gene3D" id="3.80.10.10">
    <property type="entry name" value="Ribonuclease Inhibitor"/>
    <property type="match status" value="1"/>
</dbReference>
<dbReference type="SUPFAM" id="SSF52047">
    <property type="entry name" value="RNI-like"/>
    <property type="match status" value="1"/>
</dbReference>
<dbReference type="VEuPathDB" id="VectorBase:AFUN008625"/>
<dbReference type="AlphaFoldDB" id="A0A182RQT3"/>
<feature type="domain" description="F-box" evidence="2">
    <location>
        <begin position="31"/>
        <end position="77"/>
    </location>
</feature>
<dbReference type="Pfam" id="PF12937">
    <property type="entry name" value="F-box-like"/>
    <property type="match status" value="1"/>
</dbReference>
<dbReference type="InterPro" id="IPR032675">
    <property type="entry name" value="LRR_dom_sf"/>
</dbReference>
<dbReference type="Gene3D" id="1.20.1280.50">
    <property type="match status" value="1"/>
</dbReference>
<evidence type="ECO:0000256" key="1">
    <source>
        <dbReference type="SAM" id="MobiDB-lite"/>
    </source>
</evidence>
<accession>A0A182RQT3</accession>
<dbReference type="InterPro" id="IPR001810">
    <property type="entry name" value="F-box_dom"/>
</dbReference>
<name>A0A182RQT3_ANOFN</name>
<feature type="region of interest" description="Disordered" evidence="1">
    <location>
        <begin position="1"/>
        <end position="25"/>
    </location>
</feature>
<evidence type="ECO:0000259" key="2">
    <source>
        <dbReference type="PROSITE" id="PS50181"/>
    </source>
</evidence>
<evidence type="ECO:0000313" key="3">
    <source>
        <dbReference type="EnsemblMetazoa" id="AFUN008625-PA"/>
    </source>
</evidence>
<protein>
    <submittedName>
        <fullName evidence="3">F-box domain-containing protein</fullName>
    </submittedName>
</protein>
<dbReference type="VEuPathDB" id="VectorBase:AFUN2_002429"/>
<sequence>MDANDESCEPSSKRRKIEHSETTTVEDQTEIDHINRLPYEIFCRIFKMLYFKEQLQCSLVCLRWHAILRSDPFINQIQFNFSHCFGLPMRINRQLYMENCVHCIFHDCGSYPDLEDQKKIMDMVRQAQCAEDEPGPSTRLTGGLTSEQYLFSGKLPLKTLEIRATFDRMRRFLGDRLQAMKNLQELRLTVLPEALEDVPAEEAPYWNIAHDTLPVLVWELYANTNGYELKLPALEKFRLEIANDCDLKSIMSHSTQLVELTVWFYFERAMEQTLTLPFPKLKKLTVKRFDGKLNSPDPNTRVDDMSAERFVRNAPLLEDVYFDSNTVTFRLFRAICLFGANMLRRLTVRDVIFPRDLFLYILELKNLEFLRLKNCILEEGSRLRMVDFPRLQHLELLASGTCFRLDVSFAHIRRFKYSMDSQLSRLCRNMIMLEDLEIKLRTIAPVAEHIREHFHSIALLANLRTLRINGMRTNIRPWAFCKPMPAVERLILRKCNLLRCNFKDIRKLFPKLKVLELDATRIAYKQLPNGVTPMAHLQRRLKEYLSDCCVTVNPASSAELVSTVLKMEDERRWNLHLIETDGISMVKLKKSK</sequence>
<dbReference type="PROSITE" id="PS50181">
    <property type="entry name" value="FBOX"/>
    <property type="match status" value="1"/>
</dbReference>
<reference evidence="3" key="1">
    <citation type="submission" date="2020-05" db="UniProtKB">
        <authorList>
            <consortium name="EnsemblMetazoa"/>
        </authorList>
    </citation>
    <scope>IDENTIFICATION</scope>
    <source>
        <strain evidence="3">FUMOZ</strain>
    </source>
</reference>